<dbReference type="GO" id="GO:0019005">
    <property type="term" value="C:SCF ubiquitin ligase complex"/>
    <property type="evidence" value="ECO:0000318"/>
    <property type="project" value="GO_Central"/>
</dbReference>
<sequence>MAAATDLYLPDECWEHIFKFFNCYGYSDNYYNSYLKSLSIVSKQFLSITNRLKLSLMIRDTTLPFLGQLFQRFPKPHPHELSLLLKIFVNLSKTRVDDDTLYVISKSCPKLLQLDLAHCHYVTDKGLNHVVENCTQPRELNLRNCDNVHRDVLASLILSRPSLRKLTIPYRDDFSDQEMELLSRQRQGMHCLLVFENCFIVV</sequence>
<evidence type="ECO:0000313" key="1">
    <source>
        <dbReference type="EMBL" id="AES68126.1"/>
    </source>
</evidence>
<dbReference type="PANTHER" id="PTHR13318:SF106">
    <property type="entry name" value="F-BOX_LRR-REPEAT PROTEIN 2"/>
    <property type="match status" value="1"/>
</dbReference>
<dbReference type="OMA" id="FENCFIV"/>
<dbReference type="HOGENOM" id="CLU_068558_3_0_1"/>
<dbReference type="AlphaFoldDB" id="G7IUU7"/>
<gene>
    <name evidence="1" type="ordered locus">MTR_2g103530</name>
</gene>
<dbReference type="GO" id="GO:0031146">
    <property type="term" value="P:SCF-dependent proteasomal ubiquitin-dependent protein catabolic process"/>
    <property type="evidence" value="ECO:0000318"/>
    <property type="project" value="GO_Central"/>
</dbReference>
<dbReference type="eggNOG" id="KOG1947">
    <property type="taxonomic scope" value="Eukaryota"/>
</dbReference>
<reference evidence="1 2" key="2">
    <citation type="journal article" date="2014" name="BMC Genomics">
        <title>An improved genome release (version Mt4.0) for the model legume Medicago truncatula.</title>
        <authorList>
            <person name="Tang H."/>
            <person name="Krishnakumar V."/>
            <person name="Bidwell S."/>
            <person name="Rosen B."/>
            <person name="Chan A."/>
            <person name="Zhou S."/>
            <person name="Gentzbittel L."/>
            <person name="Childs K.L."/>
            <person name="Yandell M."/>
            <person name="Gundlach H."/>
            <person name="Mayer K.F."/>
            <person name="Schwartz D.C."/>
            <person name="Town C.D."/>
        </authorList>
    </citation>
    <scope>GENOME REANNOTATION</scope>
    <source>
        <strain evidence="2">cv. Jemalong A17</strain>
    </source>
</reference>
<dbReference type="SUPFAM" id="SSF52047">
    <property type="entry name" value="RNI-like"/>
    <property type="match status" value="1"/>
</dbReference>
<reference evidence="2" key="3">
    <citation type="submission" date="2015-04" db="UniProtKB">
        <authorList>
            <consortium name="EnsemblPlants"/>
        </authorList>
    </citation>
    <scope>IDENTIFICATION</scope>
    <source>
        <strain evidence="2">cv. Jemalong A17</strain>
    </source>
</reference>
<dbReference type="SMART" id="SM00367">
    <property type="entry name" value="LRR_CC"/>
    <property type="match status" value="2"/>
</dbReference>
<dbReference type="Proteomes" id="UP000002051">
    <property type="component" value="Chromosome 2"/>
</dbReference>
<dbReference type="Gene3D" id="3.80.10.10">
    <property type="entry name" value="Ribonuclease Inhibitor"/>
    <property type="match status" value="1"/>
</dbReference>
<proteinExistence type="predicted"/>
<evidence type="ECO:0000313" key="2">
    <source>
        <dbReference type="EnsemblPlants" id="AES68126"/>
    </source>
</evidence>
<organism evidence="1 3">
    <name type="scientific">Medicago truncatula</name>
    <name type="common">Barrel medic</name>
    <name type="synonym">Medicago tribuloides</name>
    <dbReference type="NCBI Taxonomy" id="3880"/>
    <lineage>
        <taxon>Eukaryota</taxon>
        <taxon>Viridiplantae</taxon>
        <taxon>Streptophyta</taxon>
        <taxon>Embryophyta</taxon>
        <taxon>Tracheophyta</taxon>
        <taxon>Spermatophyta</taxon>
        <taxon>Magnoliopsida</taxon>
        <taxon>eudicotyledons</taxon>
        <taxon>Gunneridae</taxon>
        <taxon>Pentapetalae</taxon>
        <taxon>rosids</taxon>
        <taxon>fabids</taxon>
        <taxon>Fabales</taxon>
        <taxon>Fabaceae</taxon>
        <taxon>Papilionoideae</taxon>
        <taxon>50 kb inversion clade</taxon>
        <taxon>NPAAA clade</taxon>
        <taxon>Hologalegina</taxon>
        <taxon>IRL clade</taxon>
        <taxon>Trifolieae</taxon>
        <taxon>Medicago</taxon>
    </lineage>
</organism>
<accession>G7IUU7</accession>
<dbReference type="PaxDb" id="3880-AES68126"/>
<dbReference type="EMBL" id="CM001218">
    <property type="protein sequence ID" value="AES68126.1"/>
    <property type="molecule type" value="Genomic_DNA"/>
</dbReference>
<dbReference type="InterPro" id="IPR032675">
    <property type="entry name" value="LRR_dom_sf"/>
</dbReference>
<dbReference type="EnsemblPlants" id="AES68126">
    <property type="protein sequence ID" value="AES68126"/>
    <property type="gene ID" value="MTR_2g103530"/>
</dbReference>
<dbReference type="PANTHER" id="PTHR13318">
    <property type="entry name" value="PARTNER OF PAIRED, ISOFORM B-RELATED"/>
    <property type="match status" value="1"/>
</dbReference>
<dbReference type="InterPro" id="IPR006553">
    <property type="entry name" value="Leu-rich_rpt_Cys-con_subtyp"/>
</dbReference>
<name>G7IUU7_MEDTR</name>
<evidence type="ECO:0000313" key="3">
    <source>
        <dbReference type="Proteomes" id="UP000002051"/>
    </source>
</evidence>
<reference evidence="1 2" key="1">
    <citation type="journal article" date="2011" name="Nature">
        <title>The Medicago genome provides insight into the evolution of rhizobial symbioses.</title>
        <authorList>
            <person name="Young N.D."/>
            <person name="Debelle F."/>
            <person name="Oldroyd G.E."/>
            <person name="Geurts R."/>
            <person name="Cannon S.B."/>
            <person name="Udvardi M.K."/>
            <person name="Benedito V.A."/>
            <person name="Mayer K.F."/>
            <person name="Gouzy J."/>
            <person name="Schoof H."/>
            <person name="Van de Peer Y."/>
            <person name="Proost S."/>
            <person name="Cook D.R."/>
            <person name="Meyers B.C."/>
            <person name="Spannagl M."/>
            <person name="Cheung F."/>
            <person name="De Mita S."/>
            <person name="Krishnakumar V."/>
            <person name="Gundlach H."/>
            <person name="Zhou S."/>
            <person name="Mudge J."/>
            <person name="Bharti A.K."/>
            <person name="Murray J.D."/>
            <person name="Naoumkina M.A."/>
            <person name="Rosen B."/>
            <person name="Silverstein K.A."/>
            <person name="Tang H."/>
            <person name="Rombauts S."/>
            <person name="Zhao P.X."/>
            <person name="Zhou P."/>
            <person name="Barbe V."/>
            <person name="Bardou P."/>
            <person name="Bechner M."/>
            <person name="Bellec A."/>
            <person name="Berger A."/>
            <person name="Berges H."/>
            <person name="Bidwell S."/>
            <person name="Bisseling T."/>
            <person name="Choisne N."/>
            <person name="Couloux A."/>
            <person name="Denny R."/>
            <person name="Deshpande S."/>
            <person name="Dai X."/>
            <person name="Doyle J.J."/>
            <person name="Dudez A.M."/>
            <person name="Farmer A.D."/>
            <person name="Fouteau S."/>
            <person name="Franken C."/>
            <person name="Gibelin C."/>
            <person name="Gish J."/>
            <person name="Goldstein S."/>
            <person name="Gonzalez A.J."/>
            <person name="Green P.J."/>
            <person name="Hallab A."/>
            <person name="Hartog M."/>
            <person name="Hua A."/>
            <person name="Humphray S.J."/>
            <person name="Jeong D.H."/>
            <person name="Jing Y."/>
            <person name="Jocker A."/>
            <person name="Kenton S.M."/>
            <person name="Kim D.J."/>
            <person name="Klee K."/>
            <person name="Lai H."/>
            <person name="Lang C."/>
            <person name="Lin S."/>
            <person name="Macmil S.L."/>
            <person name="Magdelenat G."/>
            <person name="Matthews L."/>
            <person name="McCorrison J."/>
            <person name="Monaghan E.L."/>
            <person name="Mun J.H."/>
            <person name="Najar F.Z."/>
            <person name="Nicholson C."/>
            <person name="Noirot C."/>
            <person name="O'Bleness M."/>
            <person name="Paule C.R."/>
            <person name="Poulain J."/>
            <person name="Prion F."/>
            <person name="Qin B."/>
            <person name="Qu C."/>
            <person name="Retzel E.F."/>
            <person name="Riddle C."/>
            <person name="Sallet E."/>
            <person name="Samain S."/>
            <person name="Samson N."/>
            <person name="Sanders I."/>
            <person name="Saurat O."/>
            <person name="Scarpelli C."/>
            <person name="Schiex T."/>
            <person name="Segurens B."/>
            <person name="Severin A.J."/>
            <person name="Sherrier D.J."/>
            <person name="Shi R."/>
            <person name="Sims S."/>
            <person name="Singer S.R."/>
            <person name="Sinharoy S."/>
            <person name="Sterck L."/>
            <person name="Viollet A."/>
            <person name="Wang B.B."/>
            <person name="Wang K."/>
            <person name="Wang M."/>
            <person name="Wang X."/>
            <person name="Warfsmann J."/>
            <person name="Weissenbach J."/>
            <person name="White D.D."/>
            <person name="White J.D."/>
            <person name="Wiley G.B."/>
            <person name="Wincker P."/>
            <person name="Xing Y."/>
            <person name="Yang L."/>
            <person name="Yao Z."/>
            <person name="Ying F."/>
            <person name="Zhai J."/>
            <person name="Zhou L."/>
            <person name="Zuber A."/>
            <person name="Denarie J."/>
            <person name="Dixon R.A."/>
            <person name="May G.D."/>
            <person name="Schwartz D.C."/>
            <person name="Rogers J."/>
            <person name="Quetier F."/>
            <person name="Town C.D."/>
            <person name="Roe B.A."/>
        </authorList>
    </citation>
    <scope>NUCLEOTIDE SEQUENCE [LARGE SCALE GENOMIC DNA]</scope>
    <source>
        <strain evidence="1">A17</strain>
        <strain evidence="2">cv. Jemalong A17</strain>
    </source>
</reference>
<keyword evidence="3" id="KW-1185">Reference proteome</keyword>
<protein>
    <submittedName>
        <fullName evidence="1">RNI superfamily protein, putative</fullName>
    </submittedName>
</protein>